<reference evidence="3" key="1">
    <citation type="submission" date="2020-10" db="EMBL/GenBank/DDBJ databases">
        <authorList>
            <person name="Gilroy R."/>
        </authorList>
    </citation>
    <scope>NUCLEOTIDE SEQUENCE</scope>
    <source>
        <strain evidence="3">ChiSjej1B19-7085</strain>
    </source>
</reference>
<dbReference type="Gene3D" id="3.40.1440.10">
    <property type="entry name" value="GIY-YIG endonuclease"/>
    <property type="match status" value="1"/>
</dbReference>
<comment type="caution">
    <text evidence="3">The sequence shown here is derived from an EMBL/GenBank/DDBJ whole genome shotgun (WGS) entry which is preliminary data.</text>
</comment>
<dbReference type="PROSITE" id="PS50164">
    <property type="entry name" value="GIY_YIG"/>
    <property type="match status" value="1"/>
</dbReference>
<dbReference type="InterPro" id="IPR050190">
    <property type="entry name" value="UPF0213_domain"/>
</dbReference>
<dbReference type="SUPFAM" id="SSF82771">
    <property type="entry name" value="GIY-YIG endonuclease"/>
    <property type="match status" value="1"/>
</dbReference>
<reference evidence="3" key="2">
    <citation type="journal article" date="2021" name="PeerJ">
        <title>Extensive microbial diversity within the chicken gut microbiome revealed by metagenomics and culture.</title>
        <authorList>
            <person name="Gilroy R."/>
            <person name="Ravi A."/>
            <person name="Getino M."/>
            <person name="Pursley I."/>
            <person name="Horton D.L."/>
            <person name="Alikhan N.F."/>
            <person name="Baker D."/>
            <person name="Gharbi K."/>
            <person name="Hall N."/>
            <person name="Watson M."/>
            <person name="Adriaenssens E.M."/>
            <person name="Foster-Nyarko E."/>
            <person name="Jarju S."/>
            <person name="Secka A."/>
            <person name="Antonio M."/>
            <person name="Oren A."/>
            <person name="Chaudhuri R.R."/>
            <person name="La Ragione R."/>
            <person name="Hildebrand F."/>
            <person name="Pallen M.J."/>
        </authorList>
    </citation>
    <scope>NUCLEOTIDE SEQUENCE</scope>
    <source>
        <strain evidence="3">ChiSjej1B19-7085</strain>
    </source>
</reference>
<dbReference type="CDD" id="cd10456">
    <property type="entry name" value="GIY-YIG_UPF0213"/>
    <property type="match status" value="1"/>
</dbReference>
<proteinExistence type="inferred from homology"/>
<dbReference type="Proteomes" id="UP000886785">
    <property type="component" value="Unassembled WGS sequence"/>
</dbReference>
<dbReference type="InterPro" id="IPR035901">
    <property type="entry name" value="GIY-YIG_endonuc_sf"/>
</dbReference>
<comment type="similarity">
    <text evidence="1">Belongs to the UPF0213 family.</text>
</comment>
<dbReference type="Pfam" id="PF01541">
    <property type="entry name" value="GIY-YIG"/>
    <property type="match status" value="1"/>
</dbReference>
<dbReference type="AlphaFoldDB" id="A0A9D1J1S7"/>
<accession>A0A9D1J1S7</accession>
<evidence type="ECO:0000259" key="2">
    <source>
        <dbReference type="PROSITE" id="PS50164"/>
    </source>
</evidence>
<sequence>MKCYAYLLLCGDGSYYAGWTKNLQARVAAHQAGRGAKYTRSHAPVTLAYFEEFDNQHDAMRREYQLKHLSHQEKQHLCKAKAKP</sequence>
<evidence type="ECO:0000313" key="4">
    <source>
        <dbReference type="Proteomes" id="UP000886785"/>
    </source>
</evidence>
<name>A0A9D1J1S7_9FIRM</name>
<dbReference type="EMBL" id="DVHF01000102">
    <property type="protein sequence ID" value="HIR57757.1"/>
    <property type="molecule type" value="Genomic_DNA"/>
</dbReference>
<gene>
    <name evidence="3" type="ORF">IAA54_08805</name>
</gene>
<evidence type="ECO:0000256" key="1">
    <source>
        <dbReference type="ARBA" id="ARBA00007435"/>
    </source>
</evidence>
<protein>
    <submittedName>
        <fullName evidence="3">GIY-YIG nuclease family protein</fullName>
    </submittedName>
</protein>
<feature type="domain" description="GIY-YIG" evidence="2">
    <location>
        <begin position="1"/>
        <end position="77"/>
    </location>
</feature>
<evidence type="ECO:0000313" key="3">
    <source>
        <dbReference type="EMBL" id="HIR57757.1"/>
    </source>
</evidence>
<organism evidence="3 4">
    <name type="scientific">Candidatus Gallacutalibacter pullicola</name>
    <dbReference type="NCBI Taxonomy" id="2840830"/>
    <lineage>
        <taxon>Bacteria</taxon>
        <taxon>Bacillati</taxon>
        <taxon>Bacillota</taxon>
        <taxon>Clostridia</taxon>
        <taxon>Eubacteriales</taxon>
        <taxon>Candidatus Gallacutalibacter</taxon>
    </lineage>
</organism>
<dbReference type="PANTHER" id="PTHR34477">
    <property type="entry name" value="UPF0213 PROTEIN YHBQ"/>
    <property type="match status" value="1"/>
</dbReference>
<dbReference type="PANTHER" id="PTHR34477:SF1">
    <property type="entry name" value="UPF0213 PROTEIN YHBQ"/>
    <property type="match status" value="1"/>
</dbReference>
<dbReference type="InterPro" id="IPR000305">
    <property type="entry name" value="GIY-YIG_endonuc"/>
</dbReference>